<dbReference type="Proteomes" id="UP000186922">
    <property type="component" value="Unassembled WGS sequence"/>
</dbReference>
<keyword evidence="3" id="KW-1185">Reference proteome</keyword>
<sequence>MDYPASLGELSNANESTLSAPSELISNVSWMPSDSANFTNEFPWQNDTSTDVFFPNNATEASVQNATSDYSWTNITKAFFDNFTSDSSTTNSDILMDAVDPNRQRFQAAIDDLNRNPAYNNFNGDPNFGGNFQNSPLIDQQTFYPTSYNPDWLPAAIILPLVAAIALTLAIVCLITRASRLFRAKKTILLSEPRLITPYSIHNVSHYDIPVQVNGATQFQGQYNAAFDPGSRPRSKMEGRSKV</sequence>
<proteinExistence type="predicted"/>
<keyword evidence="1" id="KW-0812">Transmembrane</keyword>
<keyword evidence="1" id="KW-0472">Membrane</keyword>
<reference evidence="2 3" key="1">
    <citation type="journal article" date="2016" name="Nat. Commun.">
        <title>Extremotolerant tardigrade genome and improved radiotolerance of human cultured cells by tardigrade-unique protein.</title>
        <authorList>
            <person name="Hashimoto T."/>
            <person name="Horikawa D.D."/>
            <person name="Saito Y."/>
            <person name="Kuwahara H."/>
            <person name="Kozuka-Hata H."/>
            <person name="Shin-I T."/>
            <person name="Minakuchi Y."/>
            <person name="Ohishi K."/>
            <person name="Motoyama A."/>
            <person name="Aizu T."/>
            <person name="Enomoto A."/>
            <person name="Kondo K."/>
            <person name="Tanaka S."/>
            <person name="Hara Y."/>
            <person name="Koshikawa S."/>
            <person name="Sagara H."/>
            <person name="Miura T."/>
            <person name="Yokobori S."/>
            <person name="Miyagawa K."/>
            <person name="Suzuki Y."/>
            <person name="Kubo T."/>
            <person name="Oyama M."/>
            <person name="Kohara Y."/>
            <person name="Fujiyama A."/>
            <person name="Arakawa K."/>
            <person name="Katayama T."/>
            <person name="Toyoda A."/>
            <person name="Kunieda T."/>
        </authorList>
    </citation>
    <scope>NUCLEOTIDE SEQUENCE [LARGE SCALE GENOMIC DNA]</scope>
    <source>
        <strain evidence="2 3">YOKOZUNA-1</strain>
    </source>
</reference>
<gene>
    <name evidence="2" type="primary">RvY_16188-1</name>
    <name evidence="2" type="synonym">RvY_16188.1</name>
    <name evidence="2" type="ORF">RvY_16188</name>
</gene>
<name>A0A1D1VYJ3_RAMVA</name>
<accession>A0A1D1VYJ3</accession>
<dbReference type="AlphaFoldDB" id="A0A1D1VYJ3"/>
<feature type="transmembrane region" description="Helical" evidence="1">
    <location>
        <begin position="152"/>
        <end position="176"/>
    </location>
</feature>
<protein>
    <submittedName>
        <fullName evidence="2">Uncharacterized protein</fullName>
    </submittedName>
</protein>
<evidence type="ECO:0000313" key="3">
    <source>
        <dbReference type="Proteomes" id="UP000186922"/>
    </source>
</evidence>
<organism evidence="2 3">
    <name type="scientific">Ramazzottius varieornatus</name>
    <name type="common">Water bear</name>
    <name type="synonym">Tardigrade</name>
    <dbReference type="NCBI Taxonomy" id="947166"/>
    <lineage>
        <taxon>Eukaryota</taxon>
        <taxon>Metazoa</taxon>
        <taxon>Ecdysozoa</taxon>
        <taxon>Tardigrada</taxon>
        <taxon>Eutardigrada</taxon>
        <taxon>Parachela</taxon>
        <taxon>Hypsibioidea</taxon>
        <taxon>Ramazzottiidae</taxon>
        <taxon>Ramazzottius</taxon>
    </lineage>
</organism>
<keyword evidence="1" id="KW-1133">Transmembrane helix</keyword>
<dbReference type="EMBL" id="BDGG01000013">
    <property type="protein sequence ID" value="GAV06161.1"/>
    <property type="molecule type" value="Genomic_DNA"/>
</dbReference>
<comment type="caution">
    <text evidence="2">The sequence shown here is derived from an EMBL/GenBank/DDBJ whole genome shotgun (WGS) entry which is preliminary data.</text>
</comment>
<evidence type="ECO:0000313" key="2">
    <source>
        <dbReference type="EMBL" id="GAV06161.1"/>
    </source>
</evidence>
<evidence type="ECO:0000256" key="1">
    <source>
        <dbReference type="SAM" id="Phobius"/>
    </source>
</evidence>